<dbReference type="PANTHER" id="PTHR35525:SF3">
    <property type="entry name" value="BLL6575 PROTEIN"/>
    <property type="match status" value="1"/>
</dbReference>
<dbReference type="RefSeq" id="WP_021341292.1">
    <property type="nucleotide sequence ID" value="NZ_JABNNH010000001.1"/>
</dbReference>
<evidence type="ECO:0000313" key="3">
    <source>
        <dbReference type="Proteomes" id="UP001500729"/>
    </source>
</evidence>
<accession>A0ABN1DYQ7</accession>
<gene>
    <name evidence="2" type="ORF">GCM10009533_61320</name>
</gene>
<sequence length="184" mass="20165">MRFAFVSGSAALDLAGTLKWRRTEPEELLAGPADLERWLDASTDLPGDVSVTQDAFRQAIGLREAVYQLATDRLAERGFDRRALDLVNGLARDAGLTVQLSDTGTRRTGNIDAVLAELARDAVTVLADREAHLKECGRPACTRIYLDRSRGARRTWCGMDECGNRVKAAAYRARKRRTDAAAAS</sequence>
<dbReference type="InterPro" id="IPR023286">
    <property type="entry name" value="ABATE_dom_sf"/>
</dbReference>
<dbReference type="InterPro" id="IPR010852">
    <property type="entry name" value="ABATE"/>
</dbReference>
<evidence type="ECO:0000313" key="2">
    <source>
        <dbReference type="EMBL" id="GAA0555192.1"/>
    </source>
</evidence>
<organism evidence="2 3">
    <name type="scientific">Saccharopolyspora erythraea</name>
    <name type="common">Streptomyces erythraeus</name>
    <dbReference type="NCBI Taxonomy" id="1836"/>
    <lineage>
        <taxon>Bacteria</taxon>
        <taxon>Bacillati</taxon>
        <taxon>Actinomycetota</taxon>
        <taxon>Actinomycetes</taxon>
        <taxon>Pseudonocardiales</taxon>
        <taxon>Pseudonocardiaceae</taxon>
        <taxon>Saccharopolyspora</taxon>
    </lineage>
</organism>
<dbReference type="InterPro" id="IPR021005">
    <property type="entry name" value="Znf_CGNR"/>
</dbReference>
<comment type="caution">
    <text evidence="2">The sequence shown here is derived from an EMBL/GenBank/DDBJ whole genome shotgun (WGS) entry which is preliminary data.</text>
</comment>
<dbReference type="SUPFAM" id="SSF160904">
    <property type="entry name" value="Jann2411-like"/>
    <property type="match status" value="1"/>
</dbReference>
<dbReference type="EMBL" id="BAAAGS010000066">
    <property type="protein sequence ID" value="GAA0555192.1"/>
    <property type="molecule type" value="Genomic_DNA"/>
</dbReference>
<dbReference type="Gene3D" id="1.10.3300.10">
    <property type="entry name" value="Jann2411-like domain"/>
    <property type="match status" value="1"/>
</dbReference>
<dbReference type="Proteomes" id="UP001500729">
    <property type="component" value="Unassembled WGS sequence"/>
</dbReference>
<dbReference type="Pfam" id="PF11706">
    <property type="entry name" value="zf-CGNR"/>
    <property type="match status" value="1"/>
</dbReference>
<evidence type="ECO:0000259" key="1">
    <source>
        <dbReference type="Pfam" id="PF11706"/>
    </source>
</evidence>
<dbReference type="PANTHER" id="PTHR35525">
    <property type="entry name" value="BLL6575 PROTEIN"/>
    <property type="match status" value="1"/>
</dbReference>
<proteinExistence type="predicted"/>
<feature type="domain" description="Zinc finger CGNR" evidence="1">
    <location>
        <begin position="133"/>
        <end position="175"/>
    </location>
</feature>
<reference evidence="2 3" key="1">
    <citation type="journal article" date="2019" name="Int. J. Syst. Evol. Microbiol.">
        <title>The Global Catalogue of Microorganisms (GCM) 10K type strain sequencing project: providing services to taxonomists for standard genome sequencing and annotation.</title>
        <authorList>
            <consortium name="The Broad Institute Genomics Platform"/>
            <consortium name="The Broad Institute Genome Sequencing Center for Infectious Disease"/>
            <person name="Wu L."/>
            <person name="Ma J."/>
        </authorList>
    </citation>
    <scope>NUCLEOTIDE SEQUENCE [LARGE SCALE GENOMIC DNA]</scope>
    <source>
        <strain evidence="2 3">JCM 10303</strain>
    </source>
</reference>
<protein>
    <submittedName>
        <fullName evidence="2">CGNR zinc finger domain-containing protein</fullName>
    </submittedName>
</protein>
<keyword evidence="3" id="KW-1185">Reference proteome</keyword>
<dbReference type="Pfam" id="PF07336">
    <property type="entry name" value="ABATE"/>
    <property type="match status" value="1"/>
</dbReference>
<name>A0ABN1DYQ7_SACER</name>